<organism evidence="2 3">
    <name type="scientific">Uruburuella testudinis</name>
    <dbReference type="NCBI Taxonomy" id="1282863"/>
    <lineage>
        <taxon>Bacteria</taxon>
        <taxon>Pseudomonadati</taxon>
        <taxon>Pseudomonadota</taxon>
        <taxon>Betaproteobacteria</taxon>
        <taxon>Neisseriales</taxon>
        <taxon>Neisseriaceae</taxon>
        <taxon>Uruburuella</taxon>
    </lineage>
</organism>
<evidence type="ECO:0000259" key="1">
    <source>
        <dbReference type="Pfam" id="PF06048"/>
    </source>
</evidence>
<sequence length="569" mass="62199">MINIADIEPFTIKPRYVCDSRGVFYIGTKTIEGETAEADPLRLSDTIDLVGSGADADGNYYRVIQYRDKLTRQNKTAAIPAADIGTNQGWQRLQAWGITILSGRTKRERLADYLQEQGSKTQYIITQTAGWNNGAYILPSGEIIQPSNQDTKIIYHGDKSQAAAYQQSGSLEQWQAEIAQYAAGNSRLCLALGTAFAAPLLSLLNAEAGGFHLYGDSSDGKTTAARVALSVWGNPSETLMTWQGTGLAFSNTAAARNDGLLVLDEINQAAPRVIGNTVYGIMNGINKAQGAKDGGNRHQSRWRVLLLSTGEKTPDSIMQGLHDTEWNAGQAARLPSIPAFAKHGIYDTLHHHASGAELSEHLQQAAAHYHGTAGCAFIRQINTDTPAKVQERINAFMQTMPELSGQARRVAKRFALAAAALELAAPVTSLAAGVGMAGVKQCFDAWLARTGAGKHEDMRIIKQTGDFMQVNADSLRFIGWNDQQPHTNTNHAGYRKEAATQDGEPQYWIIPAVFESEICQSFETQKVCAVLNEIGWLVKPEKGWKQKKYRKGRFYVLEGIEPPESTNQD</sequence>
<protein>
    <submittedName>
        <fullName evidence="2">DUF927 domain-containing protein</fullName>
    </submittedName>
</protein>
<dbReference type="InterPro" id="IPR009270">
    <property type="entry name" value="DUF927"/>
</dbReference>
<reference evidence="2 3" key="1">
    <citation type="journal article" date="2022" name="Res Sq">
        <title>Evolution of multicellular longitudinally dividing oral cavity symbionts (Neisseriaceae).</title>
        <authorList>
            <person name="Nyongesa S."/>
            <person name="Weber P."/>
            <person name="Bernet E."/>
            <person name="Pullido F."/>
            <person name="Nieckarz M."/>
            <person name="Delaby M."/>
            <person name="Nieves C."/>
            <person name="Viehboeck T."/>
            <person name="Krause N."/>
            <person name="Rivera-Millot A."/>
            <person name="Nakamura A."/>
            <person name="Vischer N."/>
            <person name="VanNieuwenhze M."/>
            <person name="Brun Y."/>
            <person name="Cava F."/>
            <person name="Bulgheresi S."/>
            <person name="Veyrier F."/>
        </authorList>
    </citation>
    <scope>NUCLEOTIDE SEQUENCE [LARGE SCALE GENOMIC DNA]</scope>
    <source>
        <strain evidence="2 3">CCUG 63373m</strain>
    </source>
</reference>
<evidence type="ECO:0000313" key="2">
    <source>
        <dbReference type="EMBL" id="UOO83275.1"/>
    </source>
</evidence>
<dbReference type="EMBL" id="CP091508">
    <property type="protein sequence ID" value="UOO83275.1"/>
    <property type="molecule type" value="Genomic_DNA"/>
</dbReference>
<dbReference type="Proteomes" id="UP000829817">
    <property type="component" value="Chromosome"/>
</dbReference>
<name>A0ABY4DW78_9NEIS</name>
<gene>
    <name evidence="2" type="ORF">LVJ83_11850</name>
</gene>
<dbReference type="Pfam" id="PF06048">
    <property type="entry name" value="DUF927"/>
    <property type="match status" value="1"/>
</dbReference>
<feature type="domain" description="DUF927" evidence="1">
    <location>
        <begin position="18"/>
        <end position="300"/>
    </location>
</feature>
<keyword evidence="3" id="KW-1185">Reference proteome</keyword>
<evidence type="ECO:0000313" key="3">
    <source>
        <dbReference type="Proteomes" id="UP000829817"/>
    </source>
</evidence>
<proteinExistence type="predicted"/>
<accession>A0ABY4DW78</accession>